<organism evidence="2 3">
    <name type="scientific">Novosphingobium nitrogenifigens DSM 19370</name>
    <dbReference type="NCBI Taxonomy" id="983920"/>
    <lineage>
        <taxon>Bacteria</taxon>
        <taxon>Pseudomonadati</taxon>
        <taxon>Pseudomonadota</taxon>
        <taxon>Alphaproteobacteria</taxon>
        <taxon>Sphingomonadales</taxon>
        <taxon>Sphingomonadaceae</taxon>
        <taxon>Novosphingobium</taxon>
    </lineage>
</organism>
<dbReference type="Gene3D" id="2.130.10.10">
    <property type="entry name" value="YVTN repeat-like/Quinoprotein amine dehydrogenase"/>
    <property type="match status" value="2"/>
</dbReference>
<evidence type="ECO:0000256" key="1">
    <source>
        <dbReference type="SAM" id="SignalP"/>
    </source>
</evidence>
<reference evidence="2 3" key="1">
    <citation type="journal article" date="2012" name="J. Bacteriol.">
        <title>Draft Genome Sequence of Novosphingobium nitrogenifigens Y88T.</title>
        <authorList>
            <person name="Strabala T.J."/>
            <person name="Macdonald L."/>
            <person name="Liu V."/>
            <person name="Smit A.M."/>
        </authorList>
    </citation>
    <scope>NUCLEOTIDE SEQUENCE [LARGE SCALE GENOMIC DNA]</scope>
    <source>
        <strain evidence="2 3">DSM 19370</strain>
    </source>
</reference>
<dbReference type="EMBL" id="AEWJ01000051">
    <property type="protein sequence ID" value="EGD58016.1"/>
    <property type="molecule type" value="Genomic_DNA"/>
</dbReference>
<dbReference type="HOGENOM" id="CLU_043515_1_0_5"/>
<feature type="signal peptide" evidence="1">
    <location>
        <begin position="1"/>
        <end position="21"/>
    </location>
</feature>
<protein>
    <submittedName>
        <fullName evidence="2">NHL repeat containing protein</fullName>
    </submittedName>
</protein>
<dbReference type="PROSITE" id="PS51257">
    <property type="entry name" value="PROKAR_LIPOPROTEIN"/>
    <property type="match status" value="1"/>
</dbReference>
<gene>
    <name evidence="2" type="ORF">Y88_3346</name>
</gene>
<keyword evidence="3" id="KW-1185">Reference proteome</keyword>
<dbReference type="InterPro" id="IPR051200">
    <property type="entry name" value="Host-pathogen_enzymatic-act"/>
</dbReference>
<evidence type="ECO:0000313" key="3">
    <source>
        <dbReference type="Proteomes" id="UP000004728"/>
    </source>
</evidence>
<keyword evidence="1" id="KW-0732">Signal</keyword>
<dbReference type="InterPro" id="IPR011048">
    <property type="entry name" value="Haem_d1_sf"/>
</dbReference>
<feature type="chain" id="PRO_5003277958" evidence="1">
    <location>
        <begin position="22"/>
        <end position="327"/>
    </location>
</feature>
<dbReference type="Proteomes" id="UP000004728">
    <property type="component" value="Unassembled WGS sequence"/>
</dbReference>
<comment type="caution">
    <text evidence="2">The sequence shown here is derived from an EMBL/GenBank/DDBJ whole genome shotgun (WGS) entry which is preliminary data.</text>
</comment>
<proteinExistence type="predicted"/>
<dbReference type="InParanoid" id="F1ZBQ8"/>
<dbReference type="OrthoDB" id="7510834at2"/>
<evidence type="ECO:0000313" key="2">
    <source>
        <dbReference type="EMBL" id="EGD58016.1"/>
    </source>
</evidence>
<dbReference type="InterPro" id="IPR015943">
    <property type="entry name" value="WD40/YVTN_repeat-like_dom_sf"/>
</dbReference>
<dbReference type="PANTHER" id="PTHR47197:SF3">
    <property type="entry name" value="DIHYDRO-HEME D1 DEHYDROGENASE"/>
    <property type="match status" value="1"/>
</dbReference>
<name>F1ZBQ8_9SPHN</name>
<dbReference type="SUPFAM" id="SSF51004">
    <property type="entry name" value="C-terminal (heme d1) domain of cytochrome cd1-nitrite reductase"/>
    <property type="match status" value="1"/>
</dbReference>
<dbReference type="PANTHER" id="PTHR47197">
    <property type="entry name" value="PROTEIN NIRF"/>
    <property type="match status" value="1"/>
</dbReference>
<dbReference type="AlphaFoldDB" id="F1ZBQ8"/>
<sequence>MRGFTYGGFIALLALGGCAQAEPASQAPLTLEREIALPDVKGRIDHLALDVAHHRLFVAEIANGSLDAVDLANGQRRRITGLAEPQGVAYLPALDQLVVACGGDGTVRFFNAATLTPVGSLKLGSDADNVRVDKANGLIAVGYGSGAIALIDPVRREIVRTISLPAHPEGFQIDAAKGRLYVNLPNAGAVAAVDLAKGTVLARWPAPHHLNFPMALGAEGQTLAIVSRLPAHLSVLDAASSAVHLDPSTCGDADDVFRDAKRQRWYVSCGSGKVEAFSETAAPLGFVKTGSGARTSLYSPDLDRLIVAVPAGWTGGTARLLVLKPED</sequence>
<dbReference type="STRING" id="983920.Y88_3346"/>
<accession>F1ZBQ8</accession>
<dbReference type="eggNOG" id="COG3391">
    <property type="taxonomic scope" value="Bacteria"/>
</dbReference>